<feature type="coiled-coil region" evidence="1">
    <location>
        <begin position="79"/>
        <end position="113"/>
    </location>
</feature>
<keyword evidence="3" id="KW-1185">Reference proteome</keyword>
<comment type="caution">
    <text evidence="2">The sequence shown here is derived from an EMBL/GenBank/DDBJ whole genome shotgun (WGS) entry which is preliminary data.</text>
</comment>
<accession>A0A392PQ29</accession>
<keyword evidence="1" id="KW-0175">Coiled coil</keyword>
<protein>
    <submittedName>
        <fullName evidence="2">Uncharacterized protein</fullName>
    </submittedName>
</protein>
<evidence type="ECO:0000256" key="1">
    <source>
        <dbReference type="SAM" id="Coils"/>
    </source>
</evidence>
<dbReference type="AlphaFoldDB" id="A0A392PQ29"/>
<dbReference type="Proteomes" id="UP000265520">
    <property type="component" value="Unassembled WGS sequence"/>
</dbReference>
<dbReference type="EMBL" id="LXQA010088604">
    <property type="protein sequence ID" value="MCI13540.1"/>
    <property type="molecule type" value="Genomic_DNA"/>
</dbReference>
<sequence>MNLSPNLYETFEGLGRMPQQVTPMSHSPPSLARVPEEEAQQYFTSDDFLKIESLKETKATLRAGYFQLVLERDTIYQRRKIIEARIEVLLNQQKEIQKEMDQLILESSHLNAQLNLITNQRTQLHTQYVQVNDSLKALLARKAIQDANIDNIKLQSPSSEGLDG</sequence>
<evidence type="ECO:0000313" key="2">
    <source>
        <dbReference type="EMBL" id="MCI13540.1"/>
    </source>
</evidence>
<organism evidence="2 3">
    <name type="scientific">Trifolium medium</name>
    <dbReference type="NCBI Taxonomy" id="97028"/>
    <lineage>
        <taxon>Eukaryota</taxon>
        <taxon>Viridiplantae</taxon>
        <taxon>Streptophyta</taxon>
        <taxon>Embryophyta</taxon>
        <taxon>Tracheophyta</taxon>
        <taxon>Spermatophyta</taxon>
        <taxon>Magnoliopsida</taxon>
        <taxon>eudicotyledons</taxon>
        <taxon>Gunneridae</taxon>
        <taxon>Pentapetalae</taxon>
        <taxon>rosids</taxon>
        <taxon>fabids</taxon>
        <taxon>Fabales</taxon>
        <taxon>Fabaceae</taxon>
        <taxon>Papilionoideae</taxon>
        <taxon>50 kb inversion clade</taxon>
        <taxon>NPAAA clade</taxon>
        <taxon>Hologalegina</taxon>
        <taxon>IRL clade</taxon>
        <taxon>Trifolieae</taxon>
        <taxon>Trifolium</taxon>
    </lineage>
</organism>
<evidence type="ECO:0000313" key="3">
    <source>
        <dbReference type="Proteomes" id="UP000265520"/>
    </source>
</evidence>
<proteinExistence type="predicted"/>
<reference evidence="2 3" key="1">
    <citation type="journal article" date="2018" name="Front. Plant Sci.">
        <title>Red Clover (Trifolium pratense) and Zigzag Clover (T. medium) - A Picture of Genomic Similarities and Differences.</title>
        <authorList>
            <person name="Dluhosova J."/>
            <person name="Istvanek J."/>
            <person name="Nedelnik J."/>
            <person name="Repkova J."/>
        </authorList>
    </citation>
    <scope>NUCLEOTIDE SEQUENCE [LARGE SCALE GENOMIC DNA]</scope>
    <source>
        <strain evidence="3">cv. 10/8</strain>
        <tissue evidence="2">Leaf</tissue>
    </source>
</reference>
<name>A0A392PQ29_9FABA</name>